<gene>
    <name evidence="9" type="ORF">NRE15_12775</name>
</gene>
<feature type="transmembrane region" description="Helical" evidence="7">
    <location>
        <begin position="138"/>
        <end position="156"/>
    </location>
</feature>
<dbReference type="PANTHER" id="PTHR43227">
    <property type="entry name" value="BLL4140 PROTEIN"/>
    <property type="match status" value="1"/>
</dbReference>
<comment type="similarity">
    <text evidence="7">Belongs to the binding-protein-dependent transport system permease family.</text>
</comment>
<name>A0ABY5P4R3_9LACT</name>
<protein>
    <submittedName>
        <fullName evidence="9">ABC transporter permease subunit</fullName>
    </submittedName>
</protein>
<feature type="domain" description="ABC transmembrane type-1" evidence="8">
    <location>
        <begin position="96"/>
        <end position="312"/>
    </location>
</feature>
<evidence type="ECO:0000256" key="3">
    <source>
        <dbReference type="ARBA" id="ARBA00022475"/>
    </source>
</evidence>
<dbReference type="PROSITE" id="PS50928">
    <property type="entry name" value="ABC_TM1"/>
    <property type="match status" value="1"/>
</dbReference>
<evidence type="ECO:0000313" key="9">
    <source>
        <dbReference type="EMBL" id="UUX33746.1"/>
    </source>
</evidence>
<keyword evidence="6 7" id="KW-0472">Membrane</keyword>
<feature type="transmembrane region" description="Helical" evidence="7">
    <location>
        <begin position="203"/>
        <end position="222"/>
    </location>
</feature>
<keyword evidence="10" id="KW-1185">Reference proteome</keyword>
<sequence length="326" mass="37265">MNNTITSRQKRAEMDVEQYYSPIKRSLWSKILKHKTFYMFLLPCIVFFAIFSYWPMSGLILSFKEFRFDRGLLGGDWVGLRYFEQFFRDPRSDMYIRNTLIISALKLFLYLPFPILLALGFNEISNRRAQSTMQSISYLPYFISWVVVVGLIQRILAPNTGLLNQIIQFFGGTGDTFYLMQEEYFFPIVFISYLWKEIGWDSIVYFSAIVGISPSLYEAAAIDGANRLQQTRHITLPSIRTTIFLLFLLSLGGILSAGFDQIYLLQTPGNANVSETIDTYVVQTGLQGGQFGYATAIGMLQGVAGLVLTIIMNRLAKRVSDDVTLW</sequence>
<evidence type="ECO:0000313" key="10">
    <source>
        <dbReference type="Proteomes" id="UP001315967"/>
    </source>
</evidence>
<dbReference type="Gene3D" id="1.10.3720.10">
    <property type="entry name" value="MetI-like"/>
    <property type="match status" value="1"/>
</dbReference>
<dbReference type="InterPro" id="IPR050809">
    <property type="entry name" value="UgpAE/MalFG_permease"/>
</dbReference>
<evidence type="ECO:0000256" key="2">
    <source>
        <dbReference type="ARBA" id="ARBA00022448"/>
    </source>
</evidence>
<evidence type="ECO:0000256" key="7">
    <source>
        <dbReference type="RuleBase" id="RU363032"/>
    </source>
</evidence>
<keyword evidence="5 7" id="KW-1133">Transmembrane helix</keyword>
<dbReference type="InterPro" id="IPR000515">
    <property type="entry name" value="MetI-like"/>
</dbReference>
<dbReference type="Pfam" id="PF00528">
    <property type="entry name" value="BPD_transp_1"/>
    <property type="match status" value="1"/>
</dbReference>
<keyword evidence="2 7" id="KW-0813">Transport</keyword>
<accession>A0ABY5P4R3</accession>
<feature type="transmembrane region" description="Helical" evidence="7">
    <location>
        <begin position="291"/>
        <end position="311"/>
    </location>
</feature>
<dbReference type="CDD" id="cd06261">
    <property type="entry name" value="TM_PBP2"/>
    <property type="match status" value="1"/>
</dbReference>
<dbReference type="EMBL" id="CP102453">
    <property type="protein sequence ID" value="UUX33746.1"/>
    <property type="molecule type" value="Genomic_DNA"/>
</dbReference>
<feature type="transmembrane region" description="Helical" evidence="7">
    <location>
        <begin position="243"/>
        <end position="264"/>
    </location>
</feature>
<keyword evidence="3" id="KW-1003">Cell membrane</keyword>
<organism evidence="9 10">
    <name type="scientific">Fundicoccus culcitae</name>
    <dbReference type="NCBI Taxonomy" id="2969821"/>
    <lineage>
        <taxon>Bacteria</taxon>
        <taxon>Bacillati</taxon>
        <taxon>Bacillota</taxon>
        <taxon>Bacilli</taxon>
        <taxon>Lactobacillales</taxon>
        <taxon>Aerococcaceae</taxon>
        <taxon>Fundicoccus</taxon>
    </lineage>
</organism>
<dbReference type="PANTHER" id="PTHR43227:SF11">
    <property type="entry name" value="BLL4140 PROTEIN"/>
    <property type="match status" value="1"/>
</dbReference>
<evidence type="ECO:0000256" key="1">
    <source>
        <dbReference type="ARBA" id="ARBA00004651"/>
    </source>
</evidence>
<proteinExistence type="inferred from homology"/>
<evidence type="ECO:0000256" key="4">
    <source>
        <dbReference type="ARBA" id="ARBA00022692"/>
    </source>
</evidence>
<dbReference type="Proteomes" id="UP001315967">
    <property type="component" value="Chromosome"/>
</dbReference>
<evidence type="ECO:0000256" key="6">
    <source>
        <dbReference type="ARBA" id="ARBA00023136"/>
    </source>
</evidence>
<dbReference type="SUPFAM" id="SSF161098">
    <property type="entry name" value="MetI-like"/>
    <property type="match status" value="1"/>
</dbReference>
<comment type="subcellular location">
    <subcellularLocation>
        <location evidence="1 7">Cell membrane</location>
        <topology evidence="1 7">Multi-pass membrane protein</topology>
    </subcellularLocation>
</comment>
<dbReference type="InterPro" id="IPR035906">
    <property type="entry name" value="MetI-like_sf"/>
</dbReference>
<dbReference type="RefSeq" id="WP_313793249.1">
    <property type="nucleotide sequence ID" value="NZ_CP102453.1"/>
</dbReference>
<evidence type="ECO:0000259" key="8">
    <source>
        <dbReference type="PROSITE" id="PS50928"/>
    </source>
</evidence>
<keyword evidence="4 7" id="KW-0812">Transmembrane</keyword>
<feature type="transmembrane region" description="Helical" evidence="7">
    <location>
        <begin position="37"/>
        <end position="56"/>
    </location>
</feature>
<reference evidence="9 10" key="1">
    <citation type="submission" date="2022-08" db="EMBL/GenBank/DDBJ databases">
        <title>Aerococcaceae sp. nov isolated from spoiled eye mask.</title>
        <authorList>
            <person name="Zhou G."/>
            <person name="Xie X.-B."/>
            <person name="Shi Q.-S."/>
            <person name="Wang Y.-S."/>
            <person name="Wen X."/>
            <person name="Peng H."/>
            <person name="Yang X.-J."/>
            <person name="Tao H.-B."/>
            <person name="Huang X.-M."/>
        </authorList>
    </citation>
    <scope>NUCLEOTIDE SEQUENCE [LARGE SCALE GENOMIC DNA]</scope>
    <source>
        <strain evidence="10">DM20194951</strain>
    </source>
</reference>
<evidence type="ECO:0000256" key="5">
    <source>
        <dbReference type="ARBA" id="ARBA00022989"/>
    </source>
</evidence>
<feature type="transmembrane region" description="Helical" evidence="7">
    <location>
        <begin position="95"/>
        <end position="117"/>
    </location>
</feature>